<feature type="compositionally biased region" description="Basic and acidic residues" evidence="1">
    <location>
        <begin position="12"/>
        <end position="21"/>
    </location>
</feature>
<evidence type="ECO:0000313" key="3">
    <source>
        <dbReference type="Proteomes" id="UP000002805"/>
    </source>
</evidence>
<gene>
    <name evidence="2" type="ORF">SSDG_06259</name>
</gene>
<keyword evidence="3" id="KW-1185">Reference proteome</keyword>
<evidence type="ECO:0000313" key="2">
    <source>
        <dbReference type="EMBL" id="EFH31029.1"/>
    </source>
</evidence>
<reference evidence="3" key="1">
    <citation type="submission" date="2008-02" db="EMBL/GenBank/DDBJ databases">
        <authorList>
            <consortium name="The Broad Institute Genome Sequencing Platform"/>
            <person name="Fischbach M."/>
            <person name="Ward D."/>
            <person name="Young S."/>
            <person name="Jaffe D."/>
            <person name="Gnerre S."/>
            <person name="Berlin A."/>
            <person name="Heiman D."/>
            <person name="Hepburn T."/>
            <person name="Sykes S."/>
            <person name="Alvarado L."/>
            <person name="Kodira C.D."/>
            <person name="Straight P."/>
            <person name="Clardy J."/>
            <person name="Hung D."/>
            <person name="Kolter R."/>
            <person name="Mekalanos J."/>
            <person name="Walker S."/>
            <person name="Walsh C.T."/>
            <person name="Lander E."/>
            <person name="Galagan J."/>
            <person name="Nusbaum C."/>
            <person name="Birren B."/>
        </authorList>
    </citation>
    <scope>NUCLEOTIDE SEQUENCE [LARGE SCALE GENOMIC DNA]</scope>
    <source>
        <strain evidence="3">ATCC 25486 / DSM 40338 / CBS 914.69 / JCM 4507 / NBRC 13074 / NRRL 2958 / 5647</strain>
    </source>
</reference>
<evidence type="ECO:0000256" key="1">
    <source>
        <dbReference type="SAM" id="MobiDB-lite"/>
    </source>
</evidence>
<dbReference type="HOGENOM" id="CLU_1911218_0_0_11"/>
<organism evidence="2 3">
    <name type="scientific">Streptomyces pristinaespiralis (strain ATCC 25486 / DSM 40338 / CBS 914.69 / JCM 4507 / KCC S-0507 / NBRC 13074 / NRRL 2958 / 5647)</name>
    <dbReference type="NCBI Taxonomy" id="457429"/>
    <lineage>
        <taxon>Bacteria</taxon>
        <taxon>Bacillati</taxon>
        <taxon>Actinomycetota</taxon>
        <taxon>Actinomycetes</taxon>
        <taxon>Kitasatosporales</taxon>
        <taxon>Streptomycetaceae</taxon>
        <taxon>Streptomyces</taxon>
    </lineage>
</organism>
<proteinExistence type="predicted"/>
<dbReference type="AlphaFoldDB" id="D6X6C1"/>
<dbReference type="Proteomes" id="UP000002805">
    <property type="component" value="Chromosome"/>
</dbReference>
<dbReference type="EMBL" id="CM000950">
    <property type="protein sequence ID" value="EFH31029.1"/>
    <property type="molecule type" value="Genomic_DNA"/>
</dbReference>
<feature type="compositionally biased region" description="Basic and acidic residues" evidence="1">
    <location>
        <begin position="81"/>
        <end position="90"/>
    </location>
</feature>
<feature type="non-terminal residue" evidence="2">
    <location>
        <position position="1"/>
    </location>
</feature>
<dbReference type="eggNOG" id="COG2205">
    <property type="taxonomic scope" value="Bacteria"/>
</dbReference>
<reference evidence="3" key="2">
    <citation type="submission" date="2009-10" db="EMBL/GenBank/DDBJ databases">
        <title>The genome sequence of Streptomyces pristinaespiralis strain ATCC 25486.</title>
        <authorList>
            <consortium name="The Broad Institute Genome Sequencing Platform"/>
            <consortium name="Broad Institute Microbial Sequencing Center"/>
            <person name="Fischbach M."/>
            <person name="Godfrey P."/>
            <person name="Ward D."/>
            <person name="Young S."/>
            <person name="Zeng Q."/>
            <person name="Koehrsen M."/>
            <person name="Alvarado L."/>
            <person name="Berlin A.M."/>
            <person name="Bochicchio J."/>
            <person name="Borenstein D."/>
            <person name="Chapman S.B."/>
            <person name="Chen Z."/>
            <person name="Engels R."/>
            <person name="Freedman E."/>
            <person name="Gellesch M."/>
            <person name="Goldberg J."/>
            <person name="Griggs A."/>
            <person name="Gujja S."/>
            <person name="Heilman E.R."/>
            <person name="Heiman D.I."/>
            <person name="Hepburn T.A."/>
            <person name="Howarth C."/>
            <person name="Jen D."/>
            <person name="Larson L."/>
            <person name="Lewis B."/>
            <person name="Mehta T."/>
            <person name="Park D."/>
            <person name="Pearson M."/>
            <person name="Richards J."/>
            <person name="Roberts A."/>
            <person name="Saif S."/>
            <person name="Shea T.D."/>
            <person name="Shenoy N."/>
            <person name="Sisk P."/>
            <person name="Stolte C."/>
            <person name="Sykes S.N."/>
            <person name="Thomson T."/>
            <person name="Walk T."/>
            <person name="White J."/>
            <person name="Yandava C."/>
            <person name="Straight P."/>
            <person name="Clardy J."/>
            <person name="Hung D."/>
            <person name="Kolter R."/>
            <person name="Mekalanos J."/>
            <person name="Walker S."/>
            <person name="Walsh C.T."/>
            <person name="Wieland-Brown L.C."/>
            <person name="Haas B."/>
            <person name="Nusbaum C."/>
            <person name="Birren B."/>
        </authorList>
    </citation>
    <scope>NUCLEOTIDE SEQUENCE [LARGE SCALE GENOMIC DNA]</scope>
    <source>
        <strain evidence="3">ATCC 25486 / DSM 40338 / CBS 914.69 / JCM 4507 / NBRC 13074 / NRRL 2958 / 5647</strain>
    </source>
</reference>
<protein>
    <submittedName>
        <fullName evidence="2">Uncharacterized protein</fullName>
    </submittedName>
</protein>
<accession>D6X6C1</accession>
<name>D6X6C1_STRE2</name>
<feature type="compositionally biased region" description="Basic and acidic residues" evidence="1">
    <location>
        <begin position="104"/>
        <end position="120"/>
    </location>
</feature>
<feature type="region of interest" description="Disordered" evidence="1">
    <location>
        <begin position="1"/>
        <end position="132"/>
    </location>
</feature>
<sequence length="132" mass="14040">PKQPEESGAPEHAPDPEHAPEPEQEPGGSTPEAPAAWDRVTDKGLPKRTPKSVQPAAAPSGRTGSVDAEALRRRLGGFHQGAKDGRRDAEAELAETTAQPEPAEPAHRADRDRTDQRETAAETGDTVEEARS</sequence>